<evidence type="ECO:0000256" key="4">
    <source>
        <dbReference type="ARBA" id="ARBA00023125"/>
    </source>
</evidence>
<dbReference type="AlphaFoldDB" id="A0A6P8E1F5"/>
<keyword evidence="5" id="KW-0804">Transcription</keyword>
<keyword evidence="6" id="KW-0539">Nucleus</keyword>
<evidence type="ECO:0000313" key="10">
    <source>
        <dbReference type="RefSeq" id="XP_031403707.1"/>
    </source>
</evidence>
<sequence length="326" mass="36279">MNYCNTLDPPLNCTMNINGGVSSSPCFHDQPSKSSSESFDVTIDTLPSSNYSTEDSFLHPTSHITNVVGTLLPYPNGTEHYFPIHGCPSDKLIRQTIHKSKHSVPCIPELLSRTPTWAVPSFWLDSNFPVLDFSSEAPASSWSSFDLSDHIRQNLSAPKSLCTYPHKRLQYSGDGTREGKRANRLMELKSPGFEPKKSRSNPSHASCPPLKVRKEKLGDRVAALQQLVAPYGKTDTASVLTEAIGYIKFLQDQVEALSLPYMKHSHVWTTDEKLEGVLREDNNGSIEWKGDLRRQGLCLVPLSCLSHIDFDSCGGPIFNWTFPRVA</sequence>
<dbReference type="PROSITE" id="PS50888">
    <property type="entry name" value="BHLH"/>
    <property type="match status" value="1"/>
</dbReference>
<evidence type="ECO:0000313" key="9">
    <source>
        <dbReference type="Proteomes" id="UP000515151"/>
    </source>
</evidence>
<dbReference type="CDD" id="cd11393">
    <property type="entry name" value="bHLH_AtbHLH_like"/>
    <property type="match status" value="1"/>
</dbReference>
<evidence type="ECO:0000256" key="3">
    <source>
        <dbReference type="ARBA" id="ARBA00023015"/>
    </source>
</evidence>
<accession>A0A6P8E1F5</accession>
<dbReference type="SUPFAM" id="SSF47459">
    <property type="entry name" value="HLH, helix-loop-helix DNA-binding domain"/>
    <property type="match status" value="1"/>
</dbReference>
<evidence type="ECO:0000256" key="2">
    <source>
        <dbReference type="ARBA" id="ARBA00011738"/>
    </source>
</evidence>
<name>A0A6P8E1F5_PUNGR</name>
<feature type="domain" description="BHLH" evidence="8">
    <location>
        <begin position="201"/>
        <end position="250"/>
    </location>
</feature>
<evidence type="ECO:0000256" key="5">
    <source>
        <dbReference type="ARBA" id="ARBA00023163"/>
    </source>
</evidence>
<dbReference type="OrthoDB" id="760019at2759"/>
<dbReference type="PANTHER" id="PTHR16223:SF56">
    <property type="entry name" value="TRANSCRIPTION FACTOR BHLH110"/>
    <property type="match status" value="1"/>
</dbReference>
<keyword evidence="3" id="KW-0805">Transcription regulation</keyword>
<comment type="subcellular location">
    <subcellularLocation>
        <location evidence="1">Nucleus</location>
    </subcellularLocation>
</comment>
<dbReference type="GO" id="GO:0000981">
    <property type="term" value="F:DNA-binding transcription factor activity, RNA polymerase II-specific"/>
    <property type="evidence" value="ECO:0007669"/>
    <property type="project" value="TreeGrafter"/>
</dbReference>
<dbReference type="RefSeq" id="XP_031403707.1">
    <property type="nucleotide sequence ID" value="XM_031547847.1"/>
</dbReference>
<dbReference type="GO" id="GO:0000978">
    <property type="term" value="F:RNA polymerase II cis-regulatory region sequence-specific DNA binding"/>
    <property type="evidence" value="ECO:0007669"/>
    <property type="project" value="TreeGrafter"/>
</dbReference>
<dbReference type="FunFam" id="4.10.280.10:FF:000032">
    <property type="entry name" value="Transcription factor bHLH123 family"/>
    <property type="match status" value="1"/>
</dbReference>
<evidence type="ECO:0000256" key="1">
    <source>
        <dbReference type="ARBA" id="ARBA00004123"/>
    </source>
</evidence>
<feature type="region of interest" description="Disordered" evidence="7">
    <location>
        <begin position="189"/>
        <end position="210"/>
    </location>
</feature>
<comment type="subunit">
    <text evidence="2">Homodimer.</text>
</comment>
<dbReference type="PANTHER" id="PTHR16223">
    <property type="entry name" value="TRANSCRIPTION FACTOR BHLH83-RELATED"/>
    <property type="match status" value="1"/>
</dbReference>
<reference evidence="10" key="2">
    <citation type="submission" date="2025-08" db="UniProtKB">
        <authorList>
            <consortium name="RefSeq"/>
        </authorList>
    </citation>
    <scope>IDENTIFICATION</scope>
    <source>
        <tissue evidence="10">Leaf</tissue>
    </source>
</reference>
<dbReference type="InterPro" id="IPR045239">
    <property type="entry name" value="bHLH95_bHLH"/>
</dbReference>
<protein>
    <submittedName>
        <fullName evidence="10">Transcription factor bHLH110-like</fullName>
    </submittedName>
</protein>
<keyword evidence="4" id="KW-0238">DNA-binding</keyword>
<keyword evidence="9" id="KW-1185">Reference proteome</keyword>
<dbReference type="GO" id="GO:0046983">
    <property type="term" value="F:protein dimerization activity"/>
    <property type="evidence" value="ECO:0007669"/>
    <property type="project" value="InterPro"/>
</dbReference>
<evidence type="ECO:0000259" key="8">
    <source>
        <dbReference type="PROSITE" id="PS50888"/>
    </source>
</evidence>
<reference evidence="9" key="1">
    <citation type="journal article" date="2020" name="Plant Biotechnol. J.">
        <title>The pomegranate (Punica granatum L.) draft genome dissects genetic divergence between soft- and hard-seeded cultivars.</title>
        <authorList>
            <person name="Luo X."/>
            <person name="Li H."/>
            <person name="Wu Z."/>
            <person name="Yao W."/>
            <person name="Zhao P."/>
            <person name="Cao D."/>
            <person name="Yu H."/>
            <person name="Li K."/>
            <person name="Poudel K."/>
            <person name="Zhao D."/>
            <person name="Zhang F."/>
            <person name="Xia X."/>
            <person name="Chen L."/>
            <person name="Wang Q."/>
            <person name="Jing D."/>
            <person name="Cao S."/>
        </authorList>
    </citation>
    <scope>NUCLEOTIDE SEQUENCE [LARGE SCALE GENOMIC DNA]</scope>
    <source>
        <strain evidence="9">cv. Tunisia</strain>
    </source>
</reference>
<dbReference type="InterPro" id="IPR011598">
    <property type="entry name" value="bHLH_dom"/>
</dbReference>
<organism evidence="9 10">
    <name type="scientific">Punica granatum</name>
    <name type="common">Pomegranate</name>
    <dbReference type="NCBI Taxonomy" id="22663"/>
    <lineage>
        <taxon>Eukaryota</taxon>
        <taxon>Viridiplantae</taxon>
        <taxon>Streptophyta</taxon>
        <taxon>Embryophyta</taxon>
        <taxon>Tracheophyta</taxon>
        <taxon>Spermatophyta</taxon>
        <taxon>Magnoliopsida</taxon>
        <taxon>eudicotyledons</taxon>
        <taxon>Gunneridae</taxon>
        <taxon>Pentapetalae</taxon>
        <taxon>rosids</taxon>
        <taxon>malvids</taxon>
        <taxon>Myrtales</taxon>
        <taxon>Lythraceae</taxon>
        <taxon>Punica</taxon>
    </lineage>
</organism>
<dbReference type="GO" id="GO:0005634">
    <property type="term" value="C:nucleus"/>
    <property type="evidence" value="ECO:0007669"/>
    <property type="project" value="UniProtKB-SubCell"/>
</dbReference>
<evidence type="ECO:0000256" key="6">
    <source>
        <dbReference type="ARBA" id="ARBA00023242"/>
    </source>
</evidence>
<gene>
    <name evidence="10" type="primary">LOC116213042</name>
</gene>
<evidence type="ECO:0000256" key="7">
    <source>
        <dbReference type="SAM" id="MobiDB-lite"/>
    </source>
</evidence>
<dbReference type="InterPro" id="IPR036638">
    <property type="entry name" value="HLH_DNA-bd_sf"/>
</dbReference>
<dbReference type="Gene3D" id="4.10.280.10">
    <property type="entry name" value="Helix-loop-helix DNA-binding domain"/>
    <property type="match status" value="1"/>
</dbReference>
<proteinExistence type="predicted"/>
<dbReference type="InterPro" id="IPR045843">
    <property type="entry name" value="IND-like"/>
</dbReference>
<dbReference type="Proteomes" id="UP000515151">
    <property type="component" value="Chromosome 7"/>
</dbReference>
<dbReference type="GeneID" id="116213042"/>